<protein>
    <recommendedName>
        <fullName evidence="2">DUF4283 domain-containing protein</fullName>
    </recommendedName>
</protein>
<dbReference type="Proteomes" id="UP000596661">
    <property type="component" value="Chromosome 6"/>
</dbReference>
<name>A0A803Q034_CANSA</name>
<organism evidence="3 4">
    <name type="scientific">Cannabis sativa</name>
    <name type="common">Hemp</name>
    <name type="synonym">Marijuana</name>
    <dbReference type="NCBI Taxonomy" id="3483"/>
    <lineage>
        <taxon>Eukaryota</taxon>
        <taxon>Viridiplantae</taxon>
        <taxon>Streptophyta</taxon>
        <taxon>Embryophyta</taxon>
        <taxon>Tracheophyta</taxon>
        <taxon>Spermatophyta</taxon>
        <taxon>Magnoliopsida</taxon>
        <taxon>eudicotyledons</taxon>
        <taxon>Gunneridae</taxon>
        <taxon>Pentapetalae</taxon>
        <taxon>rosids</taxon>
        <taxon>fabids</taxon>
        <taxon>Rosales</taxon>
        <taxon>Cannabaceae</taxon>
        <taxon>Cannabis</taxon>
    </lineage>
</organism>
<proteinExistence type="predicted"/>
<dbReference type="GO" id="GO:0003676">
    <property type="term" value="F:nucleic acid binding"/>
    <property type="evidence" value="ECO:0007669"/>
    <property type="project" value="InterPro"/>
</dbReference>
<dbReference type="SUPFAM" id="SSF57756">
    <property type="entry name" value="Retrovirus zinc finger-like domains"/>
    <property type="match status" value="1"/>
</dbReference>
<accession>A0A803Q034</accession>
<evidence type="ECO:0000313" key="4">
    <source>
        <dbReference type="Proteomes" id="UP000596661"/>
    </source>
</evidence>
<dbReference type="PANTHER" id="PTHR31286">
    <property type="entry name" value="GLYCINE-RICH CELL WALL STRUCTURAL PROTEIN 1.8-LIKE"/>
    <property type="match status" value="1"/>
</dbReference>
<dbReference type="OMA" id="INFEDEH"/>
<dbReference type="AlphaFoldDB" id="A0A803Q034"/>
<keyword evidence="4" id="KW-1185">Reference proteome</keyword>
<evidence type="ECO:0000259" key="2">
    <source>
        <dbReference type="Pfam" id="PF14111"/>
    </source>
</evidence>
<dbReference type="PANTHER" id="PTHR31286:SF165">
    <property type="entry name" value="DUF4283 DOMAIN-CONTAINING PROTEIN"/>
    <property type="match status" value="1"/>
</dbReference>
<sequence>MISYGVFLIHFYTIEDRDNLLNGGYIFFNKCPVVMKPWNPDCNFKKENLNVIPIWVQLENLELKYWGEKSLFKMIEQLGKPIMVDSITKERGELMYPRILIKVSIHQDLPDLINFEDEHGYNTSVGVNYEWKPGVCEHCKGMGHKTIDCRKKTGGTQEWIVKKKVDEPTGKDKAQTNEADTDGFQPVQKGWRPKETRQTELTVTDNSYPILEKAEMESIDEGDTLGKRKKDNIGGGGDPPLSNG</sequence>
<feature type="domain" description="DUF4283" evidence="2">
    <location>
        <begin position="2"/>
        <end position="45"/>
    </location>
</feature>
<dbReference type="InterPro" id="IPR036875">
    <property type="entry name" value="Znf_CCHC_sf"/>
</dbReference>
<reference evidence="3" key="2">
    <citation type="submission" date="2021-03" db="UniProtKB">
        <authorList>
            <consortium name="EnsemblPlants"/>
        </authorList>
    </citation>
    <scope>IDENTIFICATION</scope>
</reference>
<dbReference type="GO" id="GO:0008270">
    <property type="term" value="F:zinc ion binding"/>
    <property type="evidence" value="ECO:0007669"/>
    <property type="project" value="InterPro"/>
</dbReference>
<dbReference type="InterPro" id="IPR025558">
    <property type="entry name" value="DUF4283"/>
</dbReference>
<feature type="compositionally biased region" description="Basic and acidic residues" evidence="1">
    <location>
        <begin position="165"/>
        <end position="175"/>
    </location>
</feature>
<evidence type="ECO:0000313" key="3">
    <source>
        <dbReference type="EnsemblPlants" id="cds.evm.model.06.818"/>
    </source>
</evidence>
<dbReference type="Pfam" id="PF14111">
    <property type="entry name" value="DUF4283"/>
    <property type="match status" value="1"/>
</dbReference>
<feature type="region of interest" description="Disordered" evidence="1">
    <location>
        <begin position="165"/>
        <end position="244"/>
    </location>
</feature>
<reference evidence="3" key="1">
    <citation type="submission" date="2018-11" db="EMBL/GenBank/DDBJ databases">
        <authorList>
            <person name="Grassa J C."/>
        </authorList>
    </citation>
    <scope>NUCLEOTIDE SEQUENCE [LARGE SCALE GENOMIC DNA]</scope>
</reference>
<dbReference type="InterPro" id="IPR040256">
    <property type="entry name" value="At4g02000-like"/>
</dbReference>
<evidence type="ECO:0000256" key="1">
    <source>
        <dbReference type="SAM" id="MobiDB-lite"/>
    </source>
</evidence>
<dbReference type="EMBL" id="UZAU01000581">
    <property type="status" value="NOT_ANNOTATED_CDS"/>
    <property type="molecule type" value="Genomic_DNA"/>
</dbReference>
<dbReference type="Gramene" id="evm.model.06.818">
    <property type="protein sequence ID" value="cds.evm.model.06.818"/>
    <property type="gene ID" value="evm.TU.06.818"/>
</dbReference>
<dbReference type="EnsemblPlants" id="evm.model.06.818">
    <property type="protein sequence ID" value="cds.evm.model.06.818"/>
    <property type="gene ID" value="evm.TU.06.818"/>
</dbReference>